<organism evidence="6 7">
    <name type="scientific">Rhizoctonia solani 123E</name>
    <dbReference type="NCBI Taxonomy" id="1423351"/>
    <lineage>
        <taxon>Eukaryota</taxon>
        <taxon>Fungi</taxon>
        <taxon>Dikarya</taxon>
        <taxon>Basidiomycota</taxon>
        <taxon>Agaricomycotina</taxon>
        <taxon>Agaricomycetes</taxon>
        <taxon>Cantharellales</taxon>
        <taxon>Ceratobasidiaceae</taxon>
        <taxon>Rhizoctonia</taxon>
    </lineage>
</organism>
<dbReference type="AlphaFoldDB" id="A0A074RCU1"/>
<evidence type="ECO:0000313" key="7">
    <source>
        <dbReference type="Proteomes" id="UP000027456"/>
    </source>
</evidence>
<feature type="domain" description="CCHC-type" evidence="5">
    <location>
        <begin position="554"/>
        <end position="569"/>
    </location>
</feature>
<sequence>MVLDESGNPLLDQYVVDNTSDSPTVSSARKKRRHRKSKGKSKAIEPETSMSTESKSTGSHEGLTWDEEVRRSTGNDAYAELYEDLPDASKWVNPDWSRSDYLSPSIPGSYKLNSETDRDSIQVNALIYEVDGDYVFDDDEYATVIRNLRESERSETPHSQTRGAGSSQSRRGHRVTVEEVDDESDKTTTSRTRSYVGKGKGKSKPKKKSKKRKRPSLGMALEDLEGQLETRTNTSIRSNNYRAEHRLKEMARKIKKLEKKLVTQARSGYKAQTPKPYKGEADIDKYDVFIFNYKLFVDDTKLSNGKAVLTMSRFLEDKAATYFMLNVAPRPERHTMQSVFVGLYEYCFPPDFKDKMRRKYNRKCQGDSSVQDYFAELARLRMRLREIDDRHHVLRAWDGAARYIKVAWALKGISAETSDIDTLREAALDIERARIIKRSIEESSDGEYYSTSNYSQSASEENDHYSTYRSSEDEQGSESLSDEDRDLNYESEEYQQENEPSAGEDSSEEDESQSESYRSSFEPGTSSGGRNRMNVKWRRLSEEKKSQLRTAGLCFQCEKFGHISRNCPNFRKARIPQSQPSTVKDTTEADVWISSVMLRELDRLTRLRDKIESNGRCDNEKGQEWESD</sequence>
<feature type="compositionally biased region" description="Polar residues" evidence="4">
    <location>
        <begin position="157"/>
        <end position="169"/>
    </location>
</feature>
<dbReference type="HOGENOM" id="CLU_011506_0_0_1"/>
<dbReference type="Proteomes" id="UP000027456">
    <property type="component" value="Unassembled WGS sequence"/>
</dbReference>
<protein>
    <submittedName>
        <fullName evidence="6">Zinc knuckle protein</fullName>
    </submittedName>
</protein>
<feature type="compositionally biased region" description="Polar residues" evidence="4">
    <location>
        <begin position="16"/>
        <end position="25"/>
    </location>
</feature>
<evidence type="ECO:0000256" key="1">
    <source>
        <dbReference type="ARBA" id="ARBA00022664"/>
    </source>
</evidence>
<dbReference type="InterPro" id="IPR036875">
    <property type="entry name" value="Znf_CCHC_sf"/>
</dbReference>
<feature type="region of interest" description="Disordered" evidence="4">
    <location>
        <begin position="93"/>
        <end position="114"/>
    </location>
</feature>
<feature type="coiled-coil region" evidence="3">
    <location>
        <begin position="240"/>
        <end position="267"/>
    </location>
</feature>
<keyword evidence="2" id="KW-0862">Zinc</keyword>
<accession>A0A074RCU1</accession>
<feature type="region of interest" description="Disordered" evidence="4">
    <location>
        <begin position="149"/>
        <end position="236"/>
    </location>
</feature>
<keyword evidence="1" id="KW-0507">mRNA processing</keyword>
<dbReference type="EMBL" id="AZST01002421">
    <property type="protein sequence ID" value="KEP44986.1"/>
    <property type="molecule type" value="Genomic_DNA"/>
</dbReference>
<feature type="region of interest" description="Disordered" evidence="4">
    <location>
        <begin position="445"/>
        <end position="535"/>
    </location>
</feature>
<dbReference type="STRING" id="1423351.A0A074RCU1"/>
<evidence type="ECO:0000313" key="6">
    <source>
        <dbReference type="EMBL" id="KEP44986.1"/>
    </source>
</evidence>
<dbReference type="GO" id="GO:0008270">
    <property type="term" value="F:zinc ion binding"/>
    <property type="evidence" value="ECO:0007669"/>
    <property type="project" value="UniProtKB-KW"/>
</dbReference>
<gene>
    <name evidence="6" type="ORF">V565_335270</name>
</gene>
<feature type="compositionally biased region" description="Polar residues" evidence="4">
    <location>
        <begin position="449"/>
        <end position="460"/>
    </location>
</feature>
<keyword evidence="2" id="KW-0479">Metal-binding</keyword>
<reference evidence="6 7" key="1">
    <citation type="submission" date="2013-12" db="EMBL/GenBank/DDBJ databases">
        <authorList>
            <person name="Cubeta M."/>
            <person name="Pakala S."/>
            <person name="Fedorova N."/>
            <person name="Thomas E."/>
            <person name="Dean R."/>
            <person name="Jabaji S."/>
            <person name="Neate S."/>
            <person name="Toda T."/>
            <person name="Tavantzis S."/>
            <person name="Vilgalys R."/>
            <person name="Bharathan N."/>
            <person name="Pakala S."/>
            <person name="Losada L.S."/>
            <person name="Zafar N."/>
            <person name="Nierman W."/>
        </authorList>
    </citation>
    <scope>NUCLEOTIDE SEQUENCE [LARGE SCALE GENOMIC DNA]</scope>
    <source>
        <strain evidence="6 7">123E</strain>
    </source>
</reference>
<evidence type="ECO:0000256" key="3">
    <source>
        <dbReference type="SAM" id="Coils"/>
    </source>
</evidence>
<feature type="compositionally biased region" description="Basic and acidic residues" evidence="4">
    <location>
        <begin position="461"/>
        <end position="472"/>
    </location>
</feature>
<feature type="compositionally biased region" description="Basic residues" evidence="4">
    <location>
        <begin position="199"/>
        <end position="215"/>
    </location>
</feature>
<dbReference type="GO" id="GO:0006397">
    <property type="term" value="P:mRNA processing"/>
    <property type="evidence" value="ECO:0007669"/>
    <property type="project" value="UniProtKB-KW"/>
</dbReference>
<feature type="region of interest" description="Disordered" evidence="4">
    <location>
        <begin position="1"/>
        <end position="71"/>
    </location>
</feature>
<dbReference type="Gene3D" id="4.10.60.10">
    <property type="entry name" value="Zinc finger, CCHC-type"/>
    <property type="match status" value="1"/>
</dbReference>
<dbReference type="SMART" id="SM00343">
    <property type="entry name" value="ZnF_C2HC"/>
    <property type="match status" value="1"/>
</dbReference>
<keyword evidence="3" id="KW-0175">Coiled coil</keyword>
<feature type="compositionally biased region" description="Basic residues" evidence="4">
    <location>
        <begin position="28"/>
        <end position="41"/>
    </location>
</feature>
<evidence type="ECO:0000259" key="5">
    <source>
        <dbReference type="PROSITE" id="PS50158"/>
    </source>
</evidence>
<dbReference type="InterPro" id="IPR001878">
    <property type="entry name" value="Znf_CCHC"/>
</dbReference>
<keyword evidence="2" id="KW-0863">Zinc-finger</keyword>
<feature type="compositionally biased region" description="Polar residues" evidence="4">
    <location>
        <begin position="48"/>
        <end position="59"/>
    </location>
</feature>
<dbReference type="OrthoDB" id="3267748at2759"/>
<evidence type="ECO:0000256" key="4">
    <source>
        <dbReference type="SAM" id="MobiDB-lite"/>
    </source>
</evidence>
<feature type="compositionally biased region" description="Acidic residues" evidence="4">
    <location>
        <begin position="473"/>
        <end position="496"/>
    </location>
</feature>
<comment type="caution">
    <text evidence="6">The sequence shown here is derived from an EMBL/GenBank/DDBJ whole genome shotgun (WGS) entry which is preliminary data.</text>
</comment>
<dbReference type="GO" id="GO:0003676">
    <property type="term" value="F:nucleic acid binding"/>
    <property type="evidence" value="ECO:0007669"/>
    <property type="project" value="InterPro"/>
</dbReference>
<name>A0A074RCU1_9AGAM</name>
<evidence type="ECO:0000256" key="2">
    <source>
        <dbReference type="PROSITE-ProRule" id="PRU00047"/>
    </source>
</evidence>
<dbReference type="PROSITE" id="PS50158">
    <property type="entry name" value="ZF_CCHC"/>
    <property type="match status" value="1"/>
</dbReference>
<dbReference type="SUPFAM" id="SSF57756">
    <property type="entry name" value="Retrovirus zinc finger-like domains"/>
    <property type="match status" value="1"/>
</dbReference>
<keyword evidence="7" id="KW-1185">Reference proteome</keyword>
<proteinExistence type="predicted"/>